<organism evidence="2">
    <name type="scientific">marine sediment metagenome</name>
    <dbReference type="NCBI Taxonomy" id="412755"/>
    <lineage>
        <taxon>unclassified sequences</taxon>
        <taxon>metagenomes</taxon>
        <taxon>ecological metagenomes</taxon>
    </lineage>
</organism>
<proteinExistence type="predicted"/>
<feature type="transmembrane region" description="Helical" evidence="1">
    <location>
        <begin position="6"/>
        <end position="32"/>
    </location>
</feature>
<keyword evidence="1" id="KW-0472">Membrane</keyword>
<accession>X0Z0S2</accession>
<comment type="caution">
    <text evidence="2">The sequence shown here is derived from an EMBL/GenBank/DDBJ whole genome shotgun (WGS) entry which is preliminary data.</text>
</comment>
<gene>
    <name evidence="2" type="ORF">S01H4_10204</name>
</gene>
<feature type="transmembrane region" description="Helical" evidence="1">
    <location>
        <begin position="52"/>
        <end position="72"/>
    </location>
</feature>
<keyword evidence="1" id="KW-0812">Transmembrane</keyword>
<sequence>MIFQLSFVTVFTLLLVSYIGTTLILFVAGTYIMQMYASSKGWDNSFKIPLRINLILALINIAVGIPLIFLYGDSVVLDFVRFGINMVI</sequence>
<evidence type="ECO:0000313" key="2">
    <source>
        <dbReference type="EMBL" id="GAG62575.1"/>
    </source>
</evidence>
<feature type="non-terminal residue" evidence="2">
    <location>
        <position position="88"/>
    </location>
</feature>
<evidence type="ECO:0000256" key="1">
    <source>
        <dbReference type="SAM" id="Phobius"/>
    </source>
</evidence>
<dbReference type="AlphaFoldDB" id="X0Z0S2"/>
<dbReference type="EMBL" id="BART01003856">
    <property type="protein sequence ID" value="GAG62575.1"/>
    <property type="molecule type" value="Genomic_DNA"/>
</dbReference>
<name>X0Z0S2_9ZZZZ</name>
<protein>
    <submittedName>
        <fullName evidence="2">Uncharacterized protein</fullName>
    </submittedName>
</protein>
<reference evidence="2" key="1">
    <citation type="journal article" date="2014" name="Front. Microbiol.">
        <title>High frequency of phylogenetically diverse reductive dehalogenase-homologous genes in deep subseafloor sedimentary metagenomes.</title>
        <authorList>
            <person name="Kawai M."/>
            <person name="Futagami T."/>
            <person name="Toyoda A."/>
            <person name="Takaki Y."/>
            <person name="Nishi S."/>
            <person name="Hori S."/>
            <person name="Arai W."/>
            <person name="Tsubouchi T."/>
            <person name="Morono Y."/>
            <person name="Uchiyama I."/>
            <person name="Ito T."/>
            <person name="Fujiyama A."/>
            <person name="Inagaki F."/>
            <person name="Takami H."/>
        </authorList>
    </citation>
    <scope>NUCLEOTIDE SEQUENCE</scope>
    <source>
        <strain evidence="2">Expedition CK06-06</strain>
    </source>
</reference>
<keyword evidence="1" id="KW-1133">Transmembrane helix</keyword>